<name>A0A1N6D129_9SPHN</name>
<proteinExistence type="predicted"/>
<dbReference type="CDD" id="cd07067">
    <property type="entry name" value="HP_PGM_like"/>
    <property type="match status" value="1"/>
</dbReference>
<dbReference type="InterPro" id="IPR029033">
    <property type="entry name" value="His_PPase_superfam"/>
</dbReference>
<accession>A0A1N6D129</accession>
<dbReference type="PANTHER" id="PTHR48100">
    <property type="entry name" value="BROAD-SPECIFICITY PHOSPHATASE YOR283W-RELATED"/>
    <property type="match status" value="1"/>
</dbReference>
<dbReference type="SUPFAM" id="SSF53254">
    <property type="entry name" value="Phosphoglycerate mutase-like"/>
    <property type="match status" value="1"/>
</dbReference>
<keyword evidence="2" id="KW-1185">Reference proteome</keyword>
<sequence length="180" mass="20322">MIWLVRHPPVVKDWQKRCYGTSDMGLSREGARMAKSLVARLITFCPEIIIHSDRKRTRNIAERAAVQLSINAHSDPRWRERDFGSWEGRTWNQIYRETGDAMDGMMDNPHGFRPGGGETTAELLARAIQAWHHLPSDRKIVVVTHGGPIAAILSARKNAPLRSMSEHIPAPGAITEIERE</sequence>
<reference evidence="2" key="1">
    <citation type="submission" date="2016-11" db="EMBL/GenBank/DDBJ databases">
        <authorList>
            <person name="Varghese N."/>
            <person name="Submissions S."/>
        </authorList>
    </citation>
    <scope>NUCLEOTIDE SEQUENCE [LARGE SCALE GENOMIC DNA]</scope>
    <source>
        <strain evidence="2">DSM 22363</strain>
    </source>
</reference>
<dbReference type="AlphaFoldDB" id="A0A1N6D129"/>
<dbReference type="EMBL" id="FSQW01000001">
    <property type="protein sequence ID" value="SIN64406.1"/>
    <property type="molecule type" value="Genomic_DNA"/>
</dbReference>
<dbReference type="Pfam" id="PF00300">
    <property type="entry name" value="His_Phos_1"/>
    <property type="match status" value="1"/>
</dbReference>
<organism evidence="1 2">
    <name type="scientific">Parasphingorhabdus marina DSM 22363</name>
    <dbReference type="NCBI Taxonomy" id="1123272"/>
    <lineage>
        <taxon>Bacteria</taxon>
        <taxon>Pseudomonadati</taxon>
        <taxon>Pseudomonadota</taxon>
        <taxon>Alphaproteobacteria</taxon>
        <taxon>Sphingomonadales</taxon>
        <taxon>Sphingomonadaceae</taxon>
        <taxon>Parasphingorhabdus</taxon>
    </lineage>
</organism>
<evidence type="ECO:0000313" key="1">
    <source>
        <dbReference type="EMBL" id="SIN64406.1"/>
    </source>
</evidence>
<dbReference type="OrthoDB" id="5449373at2"/>
<dbReference type="SMART" id="SM00855">
    <property type="entry name" value="PGAM"/>
    <property type="match status" value="1"/>
</dbReference>
<dbReference type="Gene3D" id="3.40.50.1240">
    <property type="entry name" value="Phosphoglycerate mutase-like"/>
    <property type="match status" value="1"/>
</dbReference>
<gene>
    <name evidence="1" type="ORF">SAMN02745824_1387</name>
</gene>
<dbReference type="GO" id="GO:0016791">
    <property type="term" value="F:phosphatase activity"/>
    <property type="evidence" value="ECO:0007669"/>
    <property type="project" value="TreeGrafter"/>
</dbReference>
<dbReference type="Proteomes" id="UP000185192">
    <property type="component" value="Unassembled WGS sequence"/>
</dbReference>
<dbReference type="GO" id="GO:0005737">
    <property type="term" value="C:cytoplasm"/>
    <property type="evidence" value="ECO:0007669"/>
    <property type="project" value="TreeGrafter"/>
</dbReference>
<dbReference type="InterPro" id="IPR050275">
    <property type="entry name" value="PGM_Phosphatase"/>
</dbReference>
<dbReference type="PANTHER" id="PTHR48100:SF1">
    <property type="entry name" value="HISTIDINE PHOSPHATASE FAMILY PROTEIN-RELATED"/>
    <property type="match status" value="1"/>
</dbReference>
<evidence type="ECO:0000313" key="2">
    <source>
        <dbReference type="Proteomes" id="UP000185192"/>
    </source>
</evidence>
<dbReference type="STRING" id="1123272.SAMN02745824_1387"/>
<dbReference type="InterPro" id="IPR013078">
    <property type="entry name" value="His_Pase_superF_clade-1"/>
</dbReference>
<protein>
    <submittedName>
        <fullName evidence="1">Alpha-ribazole phosphatase</fullName>
    </submittedName>
</protein>